<dbReference type="GO" id="GO:0003886">
    <property type="term" value="F:DNA (cytosine-5-)-methyltransferase activity"/>
    <property type="evidence" value="ECO:0007669"/>
    <property type="project" value="UniProtKB-EC"/>
</dbReference>
<dbReference type="Proteomes" id="UP001231189">
    <property type="component" value="Unassembled WGS sequence"/>
</dbReference>
<name>A0AAD8VPF9_LOLMU</name>
<dbReference type="SMART" id="SM00439">
    <property type="entry name" value="BAH"/>
    <property type="match status" value="1"/>
</dbReference>
<evidence type="ECO:0000259" key="4">
    <source>
        <dbReference type="PROSITE" id="PS51038"/>
    </source>
</evidence>
<feature type="compositionally biased region" description="Polar residues" evidence="2">
    <location>
        <begin position="1"/>
        <end position="10"/>
    </location>
</feature>
<evidence type="ECO:0000313" key="6">
    <source>
        <dbReference type="Proteomes" id="UP001231189"/>
    </source>
</evidence>
<dbReference type="InterPro" id="IPR023780">
    <property type="entry name" value="Chromo_domain"/>
</dbReference>
<dbReference type="GO" id="GO:0003677">
    <property type="term" value="F:DNA binding"/>
    <property type="evidence" value="ECO:0007669"/>
    <property type="project" value="TreeGrafter"/>
</dbReference>
<sequence>MSPVTPSRATGTDPRRSVRLRPKPADADLDADPDAGLERGAPHSRSRGKRQRKAAAGARGRGSAAKDDDGSQPVGAGVAEAPRTMDADGAISDDICADEPGAEEMWMGEEEEDADGVAPGGGDGSGAGKKRVARPSAKRTSEASTQDHFVGEPIPDGEARQRWPERYAAKVAKASDSKAKRSDAEEEIRPLRHYTTVCVDDANFHLGDDVYVKAAPGVDDYIGRITELFEGSDHGSHFTCRWFFRVEDTVISPSLLEVNDHKHDPKRVFFSEEKNDNLIESIISKVNIIYVGPNMTPTAKAQLISKCDLYYDMSYSVAYSTFANMPPENGGAMGSEADADSSKKKPIADIVAPPDEQMETATLLDLYSGCGAMSTGLCMGAAWSGLKLNTKWAVDMNTDACNSLKHNHTSTQVRNEKAEDFLSLLQNWDALCKKYDVHNSNSLPQTSNNDEDDENENLPEGTFEVEKLVDICYGDPNGTGKAGLWFKVRWKTYDASYDSWEPSDGLRLVSVSLRSSLFCFVNGALT</sequence>
<comment type="catalytic activity">
    <reaction evidence="1">
        <text>a 2'-deoxycytidine in DNA + S-adenosyl-L-methionine = a 5-methyl-2'-deoxycytidine in DNA + S-adenosyl-L-homocysteine + H(+)</text>
        <dbReference type="Rhea" id="RHEA:13681"/>
        <dbReference type="Rhea" id="RHEA-COMP:11369"/>
        <dbReference type="Rhea" id="RHEA-COMP:11370"/>
        <dbReference type="ChEBI" id="CHEBI:15378"/>
        <dbReference type="ChEBI" id="CHEBI:57856"/>
        <dbReference type="ChEBI" id="CHEBI:59789"/>
        <dbReference type="ChEBI" id="CHEBI:85452"/>
        <dbReference type="ChEBI" id="CHEBI:85454"/>
        <dbReference type="EC" id="2.1.1.37"/>
    </reaction>
</comment>
<dbReference type="PROSITE" id="PS50013">
    <property type="entry name" value="CHROMO_2"/>
    <property type="match status" value="1"/>
</dbReference>
<proteinExistence type="predicted"/>
<feature type="region of interest" description="Disordered" evidence="2">
    <location>
        <begin position="1"/>
        <end position="162"/>
    </location>
</feature>
<dbReference type="GO" id="GO:0044027">
    <property type="term" value="P:negative regulation of gene expression via chromosomal CpG island methylation"/>
    <property type="evidence" value="ECO:0007669"/>
    <property type="project" value="TreeGrafter"/>
</dbReference>
<dbReference type="AlphaFoldDB" id="A0AAD8VPF9"/>
<dbReference type="Pfam" id="PF01426">
    <property type="entry name" value="BAH"/>
    <property type="match status" value="1"/>
</dbReference>
<dbReference type="GO" id="GO:0003682">
    <property type="term" value="F:chromatin binding"/>
    <property type="evidence" value="ECO:0007669"/>
    <property type="project" value="InterPro"/>
</dbReference>
<feature type="compositionally biased region" description="Basic residues" evidence="2">
    <location>
        <begin position="42"/>
        <end position="53"/>
    </location>
</feature>
<protein>
    <submittedName>
        <fullName evidence="5">Uncharacterized protein</fullName>
    </submittedName>
</protein>
<dbReference type="InterPro" id="IPR029063">
    <property type="entry name" value="SAM-dependent_MTases_sf"/>
</dbReference>
<dbReference type="GO" id="GO:0005634">
    <property type="term" value="C:nucleus"/>
    <property type="evidence" value="ECO:0007669"/>
    <property type="project" value="TreeGrafter"/>
</dbReference>
<dbReference type="InterPro" id="IPR000953">
    <property type="entry name" value="Chromo/chromo_shadow_dom"/>
</dbReference>
<dbReference type="InterPro" id="IPR001025">
    <property type="entry name" value="BAH_dom"/>
</dbReference>
<feature type="domain" description="Chromo" evidence="3">
    <location>
        <begin position="463"/>
        <end position="506"/>
    </location>
</feature>
<evidence type="ECO:0000259" key="3">
    <source>
        <dbReference type="PROSITE" id="PS50013"/>
    </source>
</evidence>
<dbReference type="InterPro" id="IPR050390">
    <property type="entry name" value="C5-Methyltransferase"/>
</dbReference>
<dbReference type="Gene3D" id="2.30.30.490">
    <property type="match status" value="1"/>
</dbReference>
<feature type="compositionally biased region" description="Gly residues" evidence="2">
    <location>
        <begin position="118"/>
        <end position="127"/>
    </location>
</feature>
<organism evidence="5 6">
    <name type="scientific">Lolium multiflorum</name>
    <name type="common">Italian ryegrass</name>
    <name type="synonym">Lolium perenne subsp. multiflorum</name>
    <dbReference type="NCBI Taxonomy" id="4521"/>
    <lineage>
        <taxon>Eukaryota</taxon>
        <taxon>Viridiplantae</taxon>
        <taxon>Streptophyta</taxon>
        <taxon>Embryophyta</taxon>
        <taxon>Tracheophyta</taxon>
        <taxon>Spermatophyta</taxon>
        <taxon>Magnoliopsida</taxon>
        <taxon>Liliopsida</taxon>
        <taxon>Poales</taxon>
        <taxon>Poaceae</taxon>
        <taxon>BOP clade</taxon>
        <taxon>Pooideae</taxon>
        <taxon>Poodae</taxon>
        <taxon>Poeae</taxon>
        <taxon>Poeae Chloroplast Group 2 (Poeae type)</taxon>
        <taxon>Loliodinae</taxon>
        <taxon>Loliinae</taxon>
        <taxon>Lolium</taxon>
    </lineage>
</organism>
<feature type="compositionally biased region" description="Basic residues" evidence="2">
    <location>
        <begin position="128"/>
        <end position="137"/>
    </location>
</feature>
<dbReference type="InterPro" id="IPR043151">
    <property type="entry name" value="BAH_sf"/>
</dbReference>
<keyword evidence="6" id="KW-1185">Reference proteome</keyword>
<dbReference type="CDD" id="cd18635">
    <property type="entry name" value="CD_CMT3_like"/>
    <property type="match status" value="1"/>
</dbReference>
<comment type="caution">
    <text evidence="5">The sequence shown here is derived from an EMBL/GenBank/DDBJ whole genome shotgun (WGS) entry which is preliminary data.</text>
</comment>
<evidence type="ECO:0000313" key="5">
    <source>
        <dbReference type="EMBL" id="KAK1612861.1"/>
    </source>
</evidence>
<dbReference type="SUPFAM" id="SSF54160">
    <property type="entry name" value="Chromo domain-like"/>
    <property type="match status" value="1"/>
</dbReference>
<dbReference type="InterPro" id="IPR016197">
    <property type="entry name" value="Chromo-like_dom_sf"/>
</dbReference>
<dbReference type="PANTHER" id="PTHR10629">
    <property type="entry name" value="CYTOSINE-SPECIFIC METHYLTRANSFERASE"/>
    <property type="match status" value="1"/>
</dbReference>
<feature type="compositionally biased region" description="Low complexity" evidence="2">
    <location>
        <begin position="54"/>
        <end position="63"/>
    </location>
</feature>
<dbReference type="Pfam" id="PF00385">
    <property type="entry name" value="Chromo"/>
    <property type="match status" value="1"/>
</dbReference>
<feature type="domain" description="BAH" evidence="4">
    <location>
        <begin position="202"/>
        <end position="326"/>
    </location>
</feature>
<dbReference type="PROSITE" id="PS51038">
    <property type="entry name" value="BAH"/>
    <property type="match status" value="1"/>
</dbReference>
<accession>A0AAD8VPF9</accession>
<dbReference type="EMBL" id="JAUUTY010000007">
    <property type="protein sequence ID" value="KAK1612861.1"/>
    <property type="molecule type" value="Genomic_DNA"/>
</dbReference>
<dbReference type="SUPFAM" id="SSF53335">
    <property type="entry name" value="S-adenosyl-L-methionine-dependent methyltransferases"/>
    <property type="match status" value="1"/>
</dbReference>
<evidence type="ECO:0000256" key="1">
    <source>
        <dbReference type="ARBA" id="ARBA00047422"/>
    </source>
</evidence>
<gene>
    <name evidence="5" type="ORF">QYE76_036534</name>
</gene>
<reference evidence="5" key="1">
    <citation type="submission" date="2023-07" db="EMBL/GenBank/DDBJ databases">
        <title>A chromosome-level genome assembly of Lolium multiflorum.</title>
        <authorList>
            <person name="Chen Y."/>
            <person name="Copetti D."/>
            <person name="Kolliker R."/>
            <person name="Studer B."/>
        </authorList>
    </citation>
    <scope>NUCLEOTIDE SEQUENCE</scope>
    <source>
        <strain evidence="5">02402/16</strain>
        <tissue evidence="5">Leaf</tissue>
    </source>
</reference>
<dbReference type="Gene3D" id="3.40.50.150">
    <property type="entry name" value="Vaccinia Virus protein VP39"/>
    <property type="match status" value="1"/>
</dbReference>
<dbReference type="PANTHER" id="PTHR10629:SF59">
    <property type="entry name" value="DNA (CYTOSINE-5)-METHYLTRANSFERASE CMT1"/>
    <property type="match status" value="1"/>
</dbReference>
<feature type="compositionally biased region" description="Acidic residues" evidence="2">
    <location>
        <begin position="95"/>
        <end position="115"/>
    </location>
</feature>
<evidence type="ECO:0000256" key="2">
    <source>
        <dbReference type="SAM" id="MobiDB-lite"/>
    </source>
</evidence>